<dbReference type="AlphaFoldDB" id="B0CVS5"/>
<feature type="compositionally biased region" description="Low complexity" evidence="1">
    <location>
        <begin position="116"/>
        <end position="129"/>
    </location>
</feature>
<reference evidence="3 4" key="1">
    <citation type="journal article" date="2008" name="Nature">
        <title>The genome of Laccaria bicolor provides insights into mycorrhizal symbiosis.</title>
        <authorList>
            <person name="Martin F."/>
            <person name="Aerts A."/>
            <person name="Ahren D."/>
            <person name="Brun A."/>
            <person name="Danchin E.G.J."/>
            <person name="Duchaussoy F."/>
            <person name="Gibon J."/>
            <person name="Kohler A."/>
            <person name="Lindquist E."/>
            <person name="Pereda V."/>
            <person name="Salamov A."/>
            <person name="Shapiro H.J."/>
            <person name="Wuyts J."/>
            <person name="Blaudez D."/>
            <person name="Buee M."/>
            <person name="Brokstein P."/>
            <person name="Canbaeck B."/>
            <person name="Cohen D."/>
            <person name="Courty P.E."/>
            <person name="Coutinho P.M."/>
            <person name="Delaruelle C."/>
            <person name="Detter J.C."/>
            <person name="Deveau A."/>
            <person name="DiFazio S."/>
            <person name="Duplessis S."/>
            <person name="Fraissinet-Tachet L."/>
            <person name="Lucic E."/>
            <person name="Frey-Klett P."/>
            <person name="Fourrey C."/>
            <person name="Feussner I."/>
            <person name="Gay G."/>
            <person name="Grimwood J."/>
            <person name="Hoegger P.J."/>
            <person name="Jain P."/>
            <person name="Kilaru S."/>
            <person name="Labbe J."/>
            <person name="Lin Y.C."/>
            <person name="Legue V."/>
            <person name="Le Tacon F."/>
            <person name="Marmeisse R."/>
            <person name="Melayah D."/>
            <person name="Montanini B."/>
            <person name="Muratet M."/>
            <person name="Nehls U."/>
            <person name="Niculita-Hirzel H."/>
            <person name="Oudot-Le Secq M.P."/>
            <person name="Peter M."/>
            <person name="Quesneville H."/>
            <person name="Rajashekar B."/>
            <person name="Reich M."/>
            <person name="Rouhier N."/>
            <person name="Schmutz J."/>
            <person name="Yin T."/>
            <person name="Chalot M."/>
            <person name="Henrissat B."/>
            <person name="Kuees U."/>
            <person name="Lucas S."/>
            <person name="Van de Peer Y."/>
            <person name="Podila G.K."/>
            <person name="Polle A."/>
            <person name="Pukkila P.J."/>
            <person name="Richardson P.M."/>
            <person name="Rouze P."/>
            <person name="Sanders I.R."/>
            <person name="Stajich J.E."/>
            <person name="Tunlid A."/>
            <person name="Tuskan G."/>
            <person name="Grigoriev I.V."/>
        </authorList>
    </citation>
    <scope>NUCLEOTIDE SEQUENCE [LARGE SCALE GENOMIC DNA]</scope>
    <source>
        <strain evidence="4">S238N-H82 / ATCC MYA-4686</strain>
    </source>
</reference>
<accession>B0CVS5</accession>
<dbReference type="KEGG" id="lbc:LACBIDRAFT_309196"/>
<proteinExistence type="predicted"/>
<dbReference type="InterPro" id="IPR000467">
    <property type="entry name" value="G_patch_dom"/>
</dbReference>
<dbReference type="GO" id="GO:0003676">
    <property type="term" value="F:nucleic acid binding"/>
    <property type="evidence" value="ECO:0007669"/>
    <property type="project" value="InterPro"/>
</dbReference>
<feature type="region of interest" description="Disordered" evidence="1">
    <location>
        <begin position="95"/>
        <end position="132"/>
    </location>
</feature>
<dbReference type="PROSITE" id="PS50174">
    <property type="entry name" value="G_PATCH"/>
    <property type="match status" value="1"/>
</dbReference>
<evidence type="ECO:0000259" key="2">
    <source>
        <dbReference type="PROSITE" id="PS50174"/>
    </source>
</evidence>
<dbReference type="GeneID" id="6071234"/>
<dbReference type="InParanoid" id="B0CVS5"/>
<dbReference type="Proteomes" id="UP000001194">
    <property type="component" value="Unassembled WGS sequence"/>
</dbReference>
<feature type="region of interest" description="Disordered" evidence="1">
    <location>
        <begin position="150"/>
        <end position="169"/>
    </location>
</feature>
<feature type="compositionally biased region" description="Low complexity" evidence="1">
    <location>
        <begin position="95"/>
        <end position="106"/>
    </location>
</feature>
<dbReference type="HOGENOM" id="CLU_056416_0_0_1"/>
<evidence type="ECO:0000313" key="4">
    <source>
        <dbReference type="Proteomes" id="UP000001194"/>
    </source>
</evidence>
<dbReference type="RefSeq" id="XP_001876296.1">
    <property type="nucleotide sequence ID" value="XM_001876261.1"/>
</dbReference>
<dbReference type="InterPro" id="IPR039146">
    <property type="entry name" value="GPANK1"/>
</dbReference>
<protein>
    <submittedName>
        <fullName evidence="3">Predicted protein</fullName>
    </submittedName>
</protein>
<gene>
    <name evidence="3" type="ORF">LACBIDRAFT_309196</name>
</gene>
<dbReference type="PANTHER" id="PTHR20923">
    <property type="entry name" value="BAT4 PROTEIN-RELATED"/>
    <property type="match status" value="1"/>
</dbReference>
<evidence type="ECO:0000256" key="1">
    <source>
        <dbReference type="SAM" id="MobiDB-lite"/>
    </source>
</evidence>
<organism evidence="4">
    <name type="scientific">Laccaria bicolor (strain S238N-H82 / ATCC MYA-4686)</name>
    <name type="common">Bicoloured deceiver</name>
    <name type="synonym">Laccaria laccata var. bicolor</name>
    <dbReference type="NCBI Taxonomy" id="486041"/>
    <lineage>
        <taxon>Eukaryota</taxon>
        <taxon>Fungi</taxon>
        <taxon>Dikarya</taxon>
        <taxon>Basidiomycota</taxon>
        <taxon>Agaricomycotina</taxon>
        <taxon>Agaricomycetes</taxon>
        <taxon>Agaricomycetidae</taxon>
        <taxon>Agaricales</taxon>
        <taxon>Agaricineae</taxon>
        <taxon>Hydnangiaceae</taxon>
        <taxon>Laccaria</taxon>
    </lineage>
</organism>
<feature type="region of interest" description="Disordered" evidence="1">
    <location>
        <begin position="1"/>
        <end position="31"/>
    </location>
</feature>
<dbReference type="PANTHER" id="PTHR20923:SF1">
    <property type="entry name" value="G PATCH DOMAIN AND ANKYRIN REPEAT-CONTAINING PROTEIN 1"/>
    <property type="match status" value="1"/>
</dbReference>
<feature type="domain" description="G-patch" evidence="2">
    <location>
        <begin position="188"/>
        <end position="208"/>
    </location>
</feature>
<sequence length="392" mass="42979">MATVAHTIYSHYSPPDKGPEKDVPPDGEQVDPALAWQKEASKISGRSHVPPPNFVPATISYGDWGGQQAGSSNLSFRDDSLGGNLAGWYRSLTSSHSTRASPSSLAKDGDMHPSVSLSMSSTTPYTSSTLKGERSNKNNWFIMKAIQSELPSSSNTPPPTLADILARDPPPLPSEGKFYPPVWLAIGPSNRGFSMLQQGGWKEGEPLGPDVVRRKPMKEMIPEDDVISFKDKGKGKANTRNVQDRCKIEDCEDVNESRNVEVIDLTLSDFDDDDDDDTDVNQYQREESLMTSLSNHPPTDVSAHGGKALLTPIATVLKSDRLGIGLKAKTAGPYKASQKRVTHNAEAMAAHVKAAEEARKRKETFGRGRRGFKRQRNMEETKRKAMLAYLNT</sequence>
<keyword evidence="4" id="KW-1185">Reference proteome</keyword>
<dbReference type="EMBL" id="DS547093">
    <property type="protein sequence ID" value="EDR13798.1"/>
    <property type="molecule type" value="Genomic_DNA"/>
</dbReference>
<name>B0CVS5_LACBS</name>
<dbReference type="OrthoDB" id="2538319at2759"/>
<evidence type="ECO:0000313" key="3">
    <source>
        <dbReference type="EMBL" id="EDR13798.1"/>
    </source>
</evidence>